<dbReference type="Pfam" id="PF02627">
    <property type="entry name" value="CMD"/>
    <property type="match status" value="1"/>
</dbReference>
<proteinExistence type="predicted"/>
<dbReference type="InterPro" id="IPR003779">
    <property type="entry name" value="CMD-like"/>
</dbReference>
<feature type="domain" description="Carboxymuconolactone decarboxylase-like" evidence="1">
    <location>
        <begin position="68"/>
        <end position="128"/>
    </location>
</feature>
<dbReference type="GO" id="GO:0051920">
    <property type="term" value="F:peroxiredoxin activity"/>
    <property type="evidence" value="ECO:0007669"/>
    <property type="project" value="InterPro"/>
</dbReference>
<dbReference type="RefSeq" id="WP_006974252.1">
    <property type="nucleotide sequence ID" value="NZ_ABCS01000062.1"/>
</dbReference>
<evidence type="ECO:0000313" key="3">
    <source>
        <dbReference type="Proteomes" id="UP000005801"/>
    </source>
</evidence>
<accession>A6GC11</accession>
<dbReference type="NCBIfam" id="TIGR00778">
    <property type="entry name" value="ahpD_dom"/>
    <property type="match status" value="1"/>
</dbReference>
<protein>
    <recommendedName>
        <fullName evidence="1">Carboxymuconolactone decarboxylase-like domain-containing protein</fullName>
    </recommendedName>
</protein>
<dbReference type="PANTHER" id="PTHR35446:SF3">
    <property type="entry name" value="CMD DOMAIN-CONTAINING PROTEIN"/>
    <property type="match status" value="1"/>
</dbReference>
<name>A6GC11_9BACT</name>
<keyword evidence="3" id="KW-1185">Reference proteome</keyword>
<dbReference type="InterPro" id="IPR029032">
    <property type="entry name" value="AhpD-like"/>
</dbReference>
<dbReference type="Gene3D" id="1.20.1290.10">
    <property type="entry name" value="AhpD-like"/>
    <property type="match status" value="1"/>
</dbReference>
<dbReference type="InterPro" id="IPR004675">
    <property type="entry name" value="AhpD_core"/>
</dbReference>
<dbReference type="AlphaFoldDB" id="A6GC11"/>
<gene>
    <name evidence="2" type="ORF">PPSIR1_24234</name>
</gene>
<dbReference type="EMBL" id="ABCS01000062">
    <property type="protein sequence ID" value="EDM76573.1"/>
    <property type="molecule type" value="Genomic_DNA"/>
</dbReference>
<dbReference type="Proteomes" id="UP000005801">
    <property type="component" value="Unassembled WGS sequence"/>
</dbReference>
<dbReference type="PANTHER" id="PTHR35446">
    <property type="entry name" value="SI:CH211-175M2.5"/>
    <property type="match status" value="1"/>
</dbReference>
<dbReference type="SUPFAM" id="SSF69118">
    <property type="entry name" value="AhpD-like"/>
    <property type="match status" value="1"/>
</dbReference>
<dbReference type="OrthoDB" id="9801997at2"/>
<comment type="caution">
    <text evidence="2">The sequence shown here is derived from an EMBL/GenBank/DDBJ whole genome shotgun (WGS) entry which is preliminary data.</text>
</comment>
<organism evidence="2 3">
    <name type="scientific">Plesiocystis pacifica SIR-1</name>
    <dbReference type="NCBI Taxonomy" id="391625"/>
    <lineage>
        <taxon>Bacteria</taxon>
        <taxon>Pseudomonadati</taxon>
        <taxon>Myxococcota</taxon>
        <taxon>Polyangia</taxon>
        <taxon>Nannocystales</taxon>
        <taxon>Nannocystaceae</taxon>
        <taxon>Plesiocystis</taxon>
    </lineage>
</organism>
<dbReference type="eggNOG" id="COG2128">
    <property type="taxonomic scope" value="Bacteria"/>
</dbReference>
<evidence type="ECO:0000313" key="2">
    <source>
        <dbReference type="EMBL" id="EDM76573.1"/>
    </source>
</evidence>
<reference evidence="2 3" key="1">
    <citation type="submission" date="2007-06" db="EMBL/GenBank/DDBJ databases">
        <authorList>
            <person name="Shimkets L."/>
            <person name="Ferriera S."/>
            <person name="Johnson J."/>
            <person name="Kravitz S."/>
            <person name="Beeson K."/>
            <person name="Sutton G."/>
            <person name="Rogers Y.-H."/>
            <person name="Friedman R."/>
            <person name="Frazier M."/>
            <person name="Venter J.C."/>
        </authorList>
    </citation>
    <scope>NUCLEOTIDE SEQUENCE [LARGE SCALE GENOMIC DNA]</scope>
    <source>
        <strain evidence="2 3">SIR-1</strain>
    </source>
</reference>
<evidence type="ECO:0000259" key="1">
    <source>
        <dbReference type="Pfam" id="PF02627"/>
    </source>
</evidence>
<sequence length="199" mass="20748">MNDIINDDINLGSEDRARALLPVAVDQACAEVKPTLEAIERQLGFAPNLHRVLAHAPPALDSYVQLTKLFARTSLSPVEREVVLIAASRQNACGYCVAAHSMLAEGAGMAIEDLAALRRGEPLADPRLGALAALAGELVSGGGKASAETLAAFEAAGYTRAQALEVVVGLALKTLSNFSVHLAEIPLDAASASWALPEE</sequence>
<dbReference type="STRING" id="391625.PPSIR1_24234"/>